<name>A0AAV1TXV4_9STRA</name>
<feature type="region of interest" description="Disordered" evidence="3">
    <location>
        <begin position="46"/>
        <end position="76"/>
    </location>
</feature>
<evidence type="ECO:0000256" key="3">
    <source>
        <dbReference type="SAM" id="MobiDB-lite"/>
    </source>
</evidence>
<proteinExistence type="predicted"/>
<dbReference type="InterPro" id="IPR019156">
    <property type="entry name" value="Ataxin-10_domain"/>
</dbReference>
<evidence type="ECO:0000256" key="1">
    <source>
        <dbReference type="ARBA" id="ARBA00022618"/>
    </source>
</evidence>
<evidence type="ECO:0000313" key="5">
    <source>
        <dbReference type="EMBL" id="CAK7927250.1"/>
    </source>
</evidence>
<evidence type="ECO:0000313" key="6">
    <source>
        <dbReference type="Proteomes" id="UP001162060"/>
    </source>
</evidence>
<sequence>MDFQALAAACHHDAIYRQSIATSSLWVQSAATINVYMKQLQTELQTTGRDQGTDLDRHDVAITEDEDDGDGDDDDDDGLGYTFHVQVNDPTAATTDLLLEKSIKPMKIEVLDVDRVADQLDSMTAVFRFLRNACAACVDNQSACQAAGLMPLTRDVVLQCCCWVDVEDEKLKDRVVLLLQLALQFCVNSVTGNVKNQVEAWKLFFPYVFQKLLVECHQHRKVVAFAVALILNCVNSDYIIAPEAEKVAARRIDLVCARDVVITILHRCIAKFAESDTPLPSGRPRIDDQDPAFEWICMLFGVLFRDGRAKDLYNAVGAHMLSTLWSRVTPEQLILLQMFTMWALQKSKPISAETTQEERTVSHVHGLFADTFEFVTSTWVHIVNDENDDRPAEADETRKKVWIELENQAKLLLLDVLGELTIDQTTLKTESSRKLLISLLQELQRVWELGRQNPTTKSYQAAGSTPQARTKGEPLGYRSSLIRLIGNLCFRHTEHQDLVRENGNLPLFLSHCNIDEANPMIREWSLVALRNLCEGNEANQAYINALRPQQMHPK</sequence>
<keyword evidence="1" id="KW-0132">Cell division</keyword>
<dbReference type="Gene3D" id="1.25.10.10">
    <property type="entry name" value="Leucine-rich Repeat Variant"/>
    <property type="match status" value="1"/>
</dbReference>
<evidence type="ECO:0000256" key="2">
    <source>
        <dbReference type="ARBA" id="ARBA00023306"/>
    </source>
</evidence>
<dbReference type="Proteomes" id="UP001162060">
    <property type="component" value="Unassembled WGS sequence"/>
</dbReference>
<dbReference type="GO" id="GO:0005829">
    <property type="term" value="C:cytosol"/>
    <property type="evidence" value="ECO:0007669"/>
    <property type="project" value="TreeGrafter"/>
</dbReference>
<accession>A0AAV1TXV4</accession>
<dbReference type="InterPro" id="IPR016024">
    <property type="entry name" value="ARM-type_fold"/>
</dbReference>
<reference evidence="5" key="1">
    <citation type="submission" date="2024-01" db="EMBL/GenBank/DDBJ databases">
        <authorList>
            <person name="Webb A."/>
        </authorList>
    </citation>
    <scope>NUCLEOTIDE SEQUENCE</scope>
    <source>
        <strain evidence="5">Pm1</strain>
    </source>
</reference>
<feature type="compositionally biased region" description="Acidic residues" evidence="3">
    <location>
        <begin position="62"/>
        <end position="76"/>
    </location>
</feature>
<comment type="caution">
    <text evidence="5">The sequence shown here is derived from an EMBL/GenBank/DDBJ whole genome shotgun (WGS) entry which is preliminary data.</text>
</comment>
<dbReference type="InterPro" id="IPR011989">
    <property type="entry name" value="ARM-like"/>
</dbReference>
<dbReference type="PANTHER" id="PTHR13255">
    <property type="entry name" value="ATAXIN-10"/>
    <property type="match status" value="1"/>
</dbReference>
<dbReference type="InterPro" id="IPR051374">
    <property type="entry name" value="Ataxin-10/CTR86_families"/>
</dbReference>
<gene>
    <name evidence="5" type="ORF">PM001_LOCUS12400</name>
</gene>
<evidence type="ECO:0000259" key="4">
    <source>
        <dbReference type="Pfam" id="PF09759"/>
    </source>
</evidence>
<keyword evidence="2" id="KW-0131">Cell cycle</keyword>
<organism evidence="5 6">
    <name type="scientific">Peronospora matthiolae</name>
    <dbReference type="NCBI Taxonomy" id="2874970"/>
    <lineage>
        <taxon>Eukaryota</taxon>
        <taxon>Sar</taxon>
        <taxon>Stramenopiles</taxon>
        <taxon>Oomycota</taxon>
        <taxon>Peronosporomycetes</taxon>
        <taxon>Peronosporales</taxon>
        <taxon>Peronosporaceae</taxon>
        <taxon>Peronospora</taxon>
    </lineage>
</organism>
<protein>
    <recommendedName>
        <fullName evidence="4">Ataxin-10 domain-containing protein</fullName>
    </recommendedName>
</protein>
<feature type="compositionally biased region" description="Basic and acidic residues" evidence="3">
    <location>
        <begin position="51"/>
        <end position="61"/>
    </location>
</feature>
<feature type="domain" description="Ataxin-10" evidence="4">
    <location>
        <begin position="477"/>
        <end position="551"/>
    </location>
</feature>
<dbReference type="SUPFAM" id="SSF48371">
    <property type="entry name" value="ARM repeat"/>
    <property type="match status" value="1"/>
</dbReference>
<dbReference type="AlphaFoldDB" id="A0AAV1TXV4"/>
<dbReference type="PANTHER" id="PTHR13255:SF0">
    <property type="entry name" value="ATAXIN-10"/>
    <property type="match status" value="1"/>
</dbReference>
<dbReference type="Pfam" id="PF09759">
    <property type="entry name" value="Atx10homo_assoc"/>
    <property type="match status" value="1"/>
</dbReference>
<dbReference type="GO" id="GO:0051301">
    <property type="term" value="P:cell division"/>
    <property type="evidence" value="ECO:0007669"/>
    <property type="project" value="UniProtKB-KW"/>
</dbReference>
<dbReference type="EMBL" id="CAKLBY020000109">
    <property type="protein sequence ID" value="CAK7927250.1"/>
    <property type="molecule type" value="Genomic_DNA"/>
</dbReference>